<dbReference type="Proteomes" id="UP001151699">
    <property type="component" value="Chromosome X"/>
</dbReference>
<dbReference type="OrthoDB" id="419598at2759"/>
<dbReference type="Gene3D" id="3.40.50.720">
    <property type="entry name" value="NAD(P)-binding Rossmann-like Domain"/>
    <property type="match status" value="1"/>
</dbReference>
<proteinExistence type="predicted"/>
<dbReference type="EMBL" id="WJQU01000003">
    <property type="protein sequence ID" value="KAJ6637344.1"/>
    <property type="molecule type" value="Genomic_DNA"/>
</dbReference>
<feature type="domain" description="NAD(P)-binding" evidence="1">
    <location>
        <begin position="8"/>
        <end position="187"/>
    </location>
</feature>
<dbReference type="InterPro" id="IPR016040">
    <property type="entry name" value="NAD(P)-bd_dom"/>
</dbReference>
<dbReference type="CDD" id="cd05244">
    <property type="entry name" value="BVR-B_like_SDR_a"/>
    <property type="match status" value="1"/>
</dbReference>
<evidence type="ECO:0000259" key="1">
    <source>
        <dbReference type="Pfam" id="PF13460"/>
    </source>
</evidence>
<dbReference type="AlphaFoldDB" id="A0A9Q0MUJ4"/>
<keyword evidence="3" id="KW-1185">Reference proteome</keyword>
<dbReference type="InterPro" id="IPR051606">
    <property type="entry name" value="Polyketide_Oxido-like"/>
</dbReference>
<dbReference type="GO" id="GO:0004074">
    <property type="term" value="F:biliverdin reductase [NAD(P)H] activity"/>
    <property type="evidence" value="ECO:0007669"/>
    <property type="project" value="TreeGrafter"/>
</dbReference>
<dbReference type="GO" id="GO:0042602">
    <property type="term" value="F:riboflavin reductase (NADPH) activity"/>
    <property type="evidence" value="ECO:0007669"/>
    <property type="project" value="TreeGrafter"/>
</dbReference>
<evidence type="ECO:0000313" key="2">
    <source>
        <dbReference type="EMBL" id="KAJ6637344.1"/>
    </source>
</evidence>
<name>A0A9Q0MUJ4_9DIPT</name>
<dbReference type="PANTHER" id="PTHR43355">
    <property type="entry name" value="FLAVIN REDUCTASE (NADPH)"/>
    <property type="match status" value="1"/>
</dbReference>
<gene>
    <name evidence="2" type="primary">BLVRB</name>
    <name evidence="2" type="ORF">Bhyg_10074</name>
</gene>
<protein>
    <submittedName>
        <fullName evidence="2">Flavin reductase (NADPH)</fullName>
    </submittedName>
</protein>
<organism evidence="2 3">
    <name type="scientific">Pseudolycoriella hygida</name>
    <dbReference type="NCBI Taxonomy" id="35572"/>
    <lineage>
        <taxon>Eukaryota</taxon>
        <taxon>Metazoa</taxon>
        <taxon>Ecdysozoa</taxon>
        <taxon>Arthropoda</taxon>
        <taxon>Hexapoda</taxon>
        <taxon>Insecta</taxon>
        <taxon>Pterygota</taxon>
        <taxon>Neoptera</taxon>
        <taxon>Endopterygota</taxon>
        <taxon>Diptera</taxon>
        <taxon>Nematocera</taxon>
        <taxon>Sciaroidea</taxon>
        <taxon>Sciaridae</taxon>
        <taxon>Pseudolycoriella</taxon>
    </lineage>
</organism>
<evidence type="ECO:0000313" key="3">
    <source>
        <dbReference type="Proteomes" id="UP001151699"/>
    </source>
</evidence>
<sequence>MGKIAIFGGTGMTGQCAVDYALQEGNSVRLLYRTEDTVERFKDKVELVKGDVTNLEDVQKTLDGADSVCVVLGTRNKLEPTTVLSTGMKNIIDAMKLQKLTIVSVCLSSFLFWDPDKVPAQFEHLNAEHKKMLELLKPSGLDFIAVLPPHIANEPAGEFKIAYDQSPGGRVISKYDLGKFLIDSLKQSEHYG</sequence>
<reference evidence="2" key="1">
    <citation type="submission" date="2022-07" db="EMBL/GenBank/DDBJ databases">
        <authorList>
            <person name="Trinca V."/>
            <person name="Uliana J.V.C."/>
            <person name="Torres T.T."/>
            <person name="Ward R.J."/>
            <person name="Monesi N."/>
        </authorList>
    </citation>
    <scope>NUCLEOTIDE SEQUENCE</scope>
    <source>
        <strain evidence="2">HSMRA1968</strain>
        <tissue evidence="2">Whole embryos</tissue>
    </source>
</reference>
<feature type="non-terminal residue" evidence="2">
    <location>
        <position position="192"/>
    </location>
</feature>
<comment type="caution">
    <text evidence="2">The sequence shown here is derived from an EMBL/GenBank/DDBJ whole genome shotgun (WGS) entry which is preliminary data.</text>
</comment>
<dbReference type="Pfam" id="PF13460">
    <property type="entry name" value="NAD_binding_10"/>
    <property type="match status" value="1"/>
</dbReference>
<accession>A0A9Q0MUJ4</accession>
<dbReference type="InterPro" id="IPR036291">
    <property type="entry name" value="NAD(P)-bd_dom_sf"/>
</dbReference>
<dbReference type="SUPFAM" id="SSF51735">
    <property type="entry name" value="NAD(P)-binding Rossmann-fold domains"/>
    <property type="match status" value="1"/>
</dbReference>
<dbReference type="PANTHER" id="PTHR43355:SF2">
    <property type="entry name" value="FLAVIN REDUCTASE (NADPH)"/>
    <property type="match status" value="1"/>
</dbReference>